<sequence length="377" mass="40820">MLSNPDAVHRCETLIQQIQLLQTTTEKHQTDFVTLGGLAYQSIQDALKKANLASMDGLVKQVAAELPKDKADEYLKTLDKMKPTEGLINLLTGGAKQYLDIGIYLGKMVVSCAALSYAFKIKKGLALEGEAFGKLGQAYARVVAQRAVALEAAQAALGAANAHLDAAAIANLSDKFKIGTAEEISVIEEEGGLALTEAEIAAEKALSASRAALGQAEALAEEGAMAARSVARAGIYGLIAAIVIFGAFELFSHFRESEQAQQLKAMIDKVATARLYAQVEEQTASTYISLNTRIQDIAEAYPDRETEPKSWEKALKKFTDAANALTPDVDKVYEQLFKRDAESGAKVEEDPSLEQMKDLHQKQIEARREEAKKLTPK</sequence>
<name>A0AA40BRD5_9PEZI</name>
<protein>
    <submittedName>
        <fullName evidence="2">Uncharacterized protein</fullName>
    </submittedName>
</protein>
<proteinExistence type="predicted"/>
<comment type="caution">
    <text evidence="2">The sequence shown here is derived from an EMBL/GenBank/DDBJ whole genome shotgun (WGS) entry which is preliminary data.</text>
</comment>
<dbReference type="EMBL" id="JAUKTV010000004">
    <property type="protein sequence ID" value="KAK0739006.1"/>
    <property type="molecule type" value="Genomic_DNA"/>
</dbReference>
<evidence type="ECO:0000313" key="2">
    <source>
        <dbReference type="EMBL" id="KAK0739006.1"/>
    </source>
</evidence>
<organism evidence="2 3">
    <name type="scientific">Apiosordaria backusii</name>
    <dbReference type="NCBI Taxonomy" id="314023"/>
    <lineage>
        <taxon>Eukaryota</taxon>
        <taxon>Fungi</taxon>
        <taxon>Dikarya</taxon>
        <taxon>Ascomycota</taxon>
        <taxon>Pezizomycotina</taxon>
        <taxon>Sordariomycetes</taxon>
        <taxon>Sordariomycetidae</taxon>
        <taxon>Sordariales</taxon>
        <taxon>Lasiosphaeriaceae</taxon>
        <taxon>Apiosordaria</taxon>
    </lineage>
</organism>
<gene>
    <name evidence="2" type="ORF">B0T21DRAFT_409399</name>
</gene>
<reference evidence="2" key="1">
    <citation type="submission" date="2023-06" db="EMBL/GenBank/DDBJ databases">
        <title>Genome-scale phylogeny and comparative genomics of the fungal order Sordariales.</title>
        <authorList>
            <consortium name="Lawrence Berkeley National Laboratory"/>
            <person name="Hensen N."/>
            <person name="Bonometti L."/>
            <person name="Westerberg I."/>
            <person name="Brannstrom I.O."/>
            <person name="Guillou S."/>
            <person name="Cros-Aarteil S."/>
            <person name="Calhoun S."/>
            <person name="Haridas S."/>
            <person name="Kuo A."/>
            <person name="Mondo S."/>
            <person name="Pangilinan J."/>
            <person name="Riley R."/>
            <person name="Labutti K."/>
            <person name="Andreopoulos B."/>
            <person name="Lipzen A."/>
            <person name="Chen C."/>
            <person name="Yanf M."/>
            <person name="Daum C."/>
            <person name="Ng V."/>
            <person name="Clum A."/>
            <person name="Steindorff A."/>
            <person name="Ohm R."/>
            <person name="Martin F."/>
            <person name="Silar P."/>
            <person name="Natvig D."/>
            <person name="Lalanne C."/>
            <person name="Gautier V."/>
            <person name="Ament-Velasquez S.L."/>
            <person name="Kruys A."/>
            <person name="Hutchinson M.I."/>
            <person name="Powell A.J."/>
            <person name="Barry K."/>
            <person name="Miller A.N."/>
            <person name="Grigoriev I.V."/>
            <person name="Debuchy R."/>
            <person name="Gladieux P."/>
            <person name="Thoren M.H."/>
            <person name="Johannesson H."/>
        </authorList>
    </citation>
    <scope>NUCLEOTIDE SEQUENCE</scope>
    <source>
        <strain evidence="2">CBS 540.89</strain>
    </source>
</reference>
<dbReference type="Proteomes" id="UP001172159">
    <property type="component" value="Unassembled WGS sequence"/>
</dbReference>
<evidence type="ECO:0000256" key="1">
    <source>
        <dbReference type="SAM" id="MobiDB-lite"/>
    </source>
</evidence>
<keyword evidence="3" id="KW-1185">Reference proteome</keyword>
<evidence type="ECO:0000313" key="3">
    <source>
        <dbReference type="Proteomes" id="UP001172159"/>
    </source>
</evidence>
<feature type="region of interest" description="Disordered" evidence="1">
    <location>
        <begin position="343"/>
        <end position="377"/>
    </location>
</feature>
<dbReference type="AlphaFoldDB" id="A0AA40BRD5"/>
<accession>A0AA40BRD5</accession>